<dbReference type="GO" id="GO:0032259">
    <property type="term" value="P:methylation"/>
    <property type="evidence" value="ECO:0007669"/>
    <property type="project" value="UniProtKB-KW"/>
</dbReference>
<dbReference type="NCBIfam" id="TIGR01444">
    <property type="entry name" value="fkbM_fam"/>
    <property type="match status" value="1"/>
</dbReference>
<organism evidence="3 4">
    <name type="scientific">Parafrankia soli</name>
    <dbReference type="NCBI Taxonomy" id="2599596"/>
    <lineage>
        <taxon>Bacteria</taxon>
        <taxon>Bacillati</taxon>
        <taxon>Actinomycetota</taxon>
        <taxon>Actinomycetes</taxon>
        <taxon>Frankiales</taxon>
        <taxon>Frankiaceae</taxon>
        <taxon>Parafrankia</taxon>
    </lineage>
</organism>
<reference evidence="4" key="1">
    <citation type="submission" date="2016-07" db="EMBL/GenBank/DDBJ databases">
        <title>Frankia sp. NRRL B-16219 Genome sequencing.</title>
        <authorList>
            <person name="Ghodhbane-Gtari F."/>
            <person name="Swanson E."/>
            <person name="Gueddou A."/>
            <person name="Louati M."/>
            <person name="Nouioui I."/>
            <person name="Hezbri K."/>
            <person name="Abebe-Akele F."/>
            <person name="Simpson S."/>
            <person name="Morris K."/>
            <person name="Thomas K."/>
            <person name="Gtari M."/>
            <person name="Tisa L.S."/>
        </authorList>
    </citation>
    <scope>NUCLEOTIDE SEQUENCE [LARGE SCALE GENOMIC DNA]</scope>
    <source>
        <strain evidence="4">NRRL B-16219</strain>
    </source>
</reference>
<dbReference type="PANTHER" id="PTHR34203:SF15">
    <property type="entry name" value="SLL1173 PROTEIN"/>
    <property type="match status" value="1"/>
</dbReference>
<dbReference type="Pfam" id="PF05050">
    <property type="entry name" value="Methyltransf_21"/>
    <property type="match status" value="1"/>
</dbReference>
<keyword evidence="3" id="KW-0808">Transferase</keyword>
<keyword evidence="4" id="KW-1185">Reference proteome</keyword>
<keyword evidence="3" id="KW-0489">Methyltransferase</keyword>
<gene>
    <name evidence="3" type="ORF">BBK14_02195</name>
</gene>
<evidence type="ECO:0000313" key="3">
    <source>
        <dbReference type="EMBL" id="OHV37219.1"/>
    </source>
</evidence>
<protein>
    <submittedName>
        <fullName evidence="3">FkbM family methyltransferase</fullName>
    </submittedName>
</protein>
<dbReference type="PANTHER" id="PTHR34203">
    <property type="entry name" value="METHYLTRANSFERASE, FKBM FAMILY PROTEIN"/>
    <property type="match status" value="1"/>
</dbReference>
<dbReference type="OrthoDB" id="7542440at2"/>
<proteinExistence type="predicted"/>
<dbReference type="AlphaFoldDB" id="A0A1S1QUJ6"/>
<feature type="domain" description="Methyltransferase FkbM" evidence="2">
    <location>
        <begin position="46"/>
        <end position="204"/>
    </location>
</feature>
<dbReference type="InterPro" id="IPR006342">
    <property type="entry name" value="FkbM_mtfrase"/>
</dbReference>
<name>A0A1S1QUJ6_9ACTN</name>
<dbReference type="RefSeq" id="WP_071061465.1">
    <property type="nucleotide sequence ID" value="NZ_MAXA01000113.1"/>
</dbReference>
<dbReference type="SUPFAM" id="SSF53335">
    <property type="entry name" value="S-adenosyl-L-methionine-dependent methyltransferases"/>
    <property type="match status" value="1"/>
</dbReference>
<accession>A0A1S1QUJ6</accession>
<dbReference type="Proteomes" id="UP000179769">
    <property type="component" value="Unassembled WGS sequence"/>
</dbReference>
<evidence type="ECO:0000256" key="1">
    <source>
        <dbReference type="SAM" id="MobiDB-lite"/>
    </source>
</evidence>
<comment type="caution">
    <text evidence="3">The sequence shown here is derived from an EMBL/GenBank/DDBJ whole genome shotgun (WGS) entry which is preliminary data.</text>
</comment>
<dbReference type="GO" id="GO:0008168">
    <property type="term" value="F:methyltransferase activity"/>
    <property type="evidence" value="ECO:0007669"/>
    <property type="project" value="UniProtKB-KW"/>
</dbReference>
<dbReference type="InterPro" id="IPR029063">
    <property type="entry name" value="SAM-dependent_MTases_sf"/>
</dbReference>
<evidence type="ECO:0000259" key="2">
    <source>
        <dbReference type="Pfam" id="PF05050"/>
    </source>
</evidence>
<evidence type="ECO:0000313" key="4">
    <source>
        <dbReference type="Proteomes" id="UP000179769"/>
    </source>
</evidence>
<dbReference type="InterPro" id="IPR052514">
    <property type="entry name" value="SAM-dependent_MTase"/>
</dbReference>
<sequence length="261" mass="28349">MALTSSLAERIPDKVFASAIAYAHRRFEPILSQVRMFVDPHQTAVDVGAWYGPWTYWLSRVARSVVTVEANPELADFVARTAPSNVTVVPKAASDTAGTARLWLPPGGRGTEGRASLLRPTGRDAAGASAAEGRTVDVETIRLDSLDLRDVGLIKVDVEGHELAVLRGAEGLVRRFRPVLVVEVEDARSPAADTLDLLASWGYEGTFHLDGVWHRLEGFDLVGHQRGMEAVAQHGYLRAVAEGTGDSYVNTIVFRPRAARI</sequence>
<dbReference type="Gene3D" id="3.40.50.150">
    <property type="entry name" value="Vaccinia Virus protein VP39"/>
    <property type="match status" value="1"/>
</dbReference>
<feature type="region of interest" description="Disordered" evidence="1">
    <location>
        <begin position="108"/>
        <end position="131"/>
    </location>
</feature>
<dbReference type="EMBL" id="MAXA01000113">
    <property type="protein sequence ID" value="OHV37219.1"/>
    <property type="molecule type" value="Genomic_DNA"/>
</dbReference>